<sequence>MTRTTYYVASTLDGFIADEHDSLDWLFRQQIDDDGPMGYPAFISGIGALLMGSTTYEWIRTHDEAGDGWPYEQPCWVFTHRDLPRIEGADVRLVSGAVTEVWPEVLAAAGGSGVWVVGGGALASQLAAEGLLDEVVVAIAPVVLGAGRPLMTEALDLRLVDLARNGDFACARYDVVRPPA</sequence>
<dbReference type="AlphaFoldDB" id="A0A7Y9F1C1"/>
<feature type="domain" description="Bacterial bifunctional deaminase-reductase C-terminal" evidence="1">
    <location>
        <begin position="73"/>
        <end position="154"/>
    </location>
</feature>
<dbReference type="InterPro" id="IPR024072">
    <property type="entry name" value="DHFR-like_dom_sf"/>
</dbReference>
<dbReference type="InterPro" id="IPR002734">
    <property type="entry name" value="RibDG_C"/>
</dbReference>
<dbReference type="GO" id="GO:0008703">
    <property type="term" value="F:5-amino-6-(5-phosphoribosylamino)uracil reductase activity"/>
    <property type="evidence" value="ECO:0007669"/>
    <property type="project" value="InterPro"/>
</dbReference>
<dbReference type="SUPFAM" id="SSF53597">
    <property type="entry name" value="Dihydrofolate reductase-like"/>
    <property type="match status" value="1"/>
</dbReference>
<dbReference type="Pfam" id="PF01872">
    <property type="entry name" value="RibD_C"/>
    <property type="match status" value="1"/>
</dbReference>
<dbReference type="InterPro" id="IPR050765">
    <property type="entry name" value="Riboflavin_Biosynth_HTPR"/>
</dbReference>
<keyword evidence="3" id="KW-1185">Reference proteome</keyword>
<dbReference type="GO" id="GO:0009231">
    <property type="term" value="P:riboflavin biosynthetic process"/>
    <property type="evidence" value="ECO:0007669"/>
    <property type="project" value="InterPro"/>
</dbReference>
<comment type="caution">
    <text evidence="2">The sequence shown here is derived from an EMBL/GenBank/DDBJ whole genome shotgun (WGS) entry which is preliminary data.</text>
</comment>
<accession>A0A7Y9F1C1</accession>
<dbReference type="PANTHER" id="PTHR38011">
    <property type="entry name" value="DIHYDROFOLATE REDUCTASE FAMILY PROTEIN (AFU_ORTHOLOGUE AFUA_8G06820)"/>
    <property type="match status" value="1"/>
</dbReference>
<evidence type="ECO:0000313" key="3">
    <source>
        <dbReference type="Proteomes" id="UP000516957"/>
    </source>
</evidence>
<evidence type="ECO:0000259" key="1">
    <source>
        <dbReference type="Pfam" id="PF01872"/>
    </source>
</evidence>
<organism evidence="2 3">
    <name type="scientific">Nocardioides marinisabuli</name>
    <dbReference type="NCBI Taxonomy" id="419476"/>
    <lineage>
        <taxon>Bacteria</taxon>
        <taxon>Bacillati</taxon>
        <taxon>Actinomycetota</taxon>
        <taxon>Actinomycetes</taxon>
        <taxon>Propionibacteriales</taxon>
        <taxon>Nocardioidaceae</taxon>
        <taxon>Nocardioides</taxon>
    </lineage>
</organism>
<evidence type="ECO:0000313" key="2">
    <source>
        <dbReference type="EMBL" id="NYD57724.1"/>
    </source>
</evidence>
<gene>
    <name evidence="2" type="ORF">BKA08_001962</name>
</gene>
<name>A0A7Y9F1C1_9ACTN</name>
<dbReference type="EMBL" id="JACCBE010000001">
    <property type="protein sequence ID" value="NYD57724.1"/>
    <property type="molecule type" value="Genomic_DNA"/>
</dbReference>
<protein>
    <submittedName>
        <fullName evidence="2">Dihydrofolate reductase</fullName>
    </submittedName>
</protein>
<dbReference type="Proteomes" id="UP000516957">
    <property type="component" value="Unassembled WGS sequence"/>
</dbReference>
<dbReference type="PANTHER" id="PTHR38011:SF11">
    <property type="entry name" value="2,5-DIAMINO-6-RIBOSYLAMINO-4(3H)-PYRIMIDINONE 5'-PHOSPHATE REDUCTASE"/>
    <property type="match status" value="1"/>
</dbReference>
<dbReference type="Gene3D" id="3.40.430.10">
    <property type="entry name" value="Dihydrofolate Reductase, subunit A"/>
    <property type="match status" value="1"/>
</dbReference>
<reference evidence="2 3" key="1">
    <citation type="submission" date="2020-07" db="EMBL/GenBank/DDBJ databases">
        <title>Sequencing the genomes of 1000 actinobacteria strains.</title>
        <authorList>
            <person name="Klenk H.-P."/>
        </authorList>
    </citation>
    <scope>NUCLEOTIDE SEQUENCE [LARGE SCALE GENOMIC DNA]</scope>
    <source>
        <strain evidence="2 3">DSM 18965</strain>
    </source>
</reference>
<dbReference type="RefSeq" id="WP_179615445.1">
    <property type="nucleotide sequence ID" value="NZ_CP059163.1"/>
</dbReference>
<proteinExistence type="predicted"/>